<evidence type="ECO:0000256" key="1">
    <source>
        <dbReference type="SAM" id="MobiDB-lite"/>
    </source>
</evidence>
<dbReference type="EMBL" id="LT629973">
    <property type="protein sequence ID" value="SEH92164.1"/>
    <property type="molecule type" value="Genomic_DNA"/>
</dbReference>
<dbReference type="RefSeq" id="WP_067777713.1">
    <property type="nucleotide sequence ID" value="NZ_LIGX01000041.1"/>
</dbReference>
<dbReference type="KEGG" id="agl:PYTT_1738"/>
<feature type="compositionally biased region" description="Basic and acidic residues" evidence="1">
    <location>
        <begin position="100"/>
        <end position="120"/>
    </location>
</feature>
<sequence length="278" mass="29978">MKIAHTLFACFTCATSLTFSGCGGSDASADPTVLNTSAYLPIDSPPQEVFGSFLFGTAHFGTDQEFLDQDAGALIQVNPAIVNSTPGGDFIPYMNGTPDPDSRLGIPHDRNTDTDERAARDQNGVYLFPGFLNGPPDNSWEPGQSPDNGNIVGPPGTGQNDGTIGNLGYWTNRIAYTPGSSTATLELEYTLNGYYMVELQQGIWGSHWVIFGAPYTIRRTYTLMFKGVNEAGEYYGSYTCKLTYMRSWRHNSTSGVNMSGQTVSTTPSGTFTFTPGAN</sequence>
<keyword evidence="3" id="KW-1185">Reference proteome</keyword>
<evidence type="ECO:0000313" key="3">
    <source>
        <dbReference type="Proteomes" id="UP000176204"/>
    </source>
</evidence>
<accession>A0A1C7P8R3</accession>
<feature type="region of interest" description="Disordered" evidence="1">
    <location>
        <begin position="256"/>
        <end position="278"/>
    </location>
</feature>
<dbReference type="PROSITE" id="PS51257">
    <property type="entry name" value="PROKAR_LIPOPROTEIN"/>
    <property type="match status" value="1"/>
</dbReference>
<reference evidence="3" key="1">
    <citation type="submission" date="2016-09" db="EMBL/GenBank/DDBJ databases">
        <authorList>
            <person name="Koehorst J."/>
        </authorList>
    </citation>
    <scope>NUCLEOTIDE SEQUENCE [LARGE SCALE GENOMIC DNA]</scope>
</reference>
<protein>
    <submittedName>
        <fullName evidence="2">Uncharacterized protein</fullName>
    </submittedName>
</protein>
<feature type="region of interest" description="Disordered" evidence="1">
    <location>
        <begin position="136"/>
        <end position="158"/>
    </location>
</feature>
<dbReference type="AlphaFoldDB" id="A0A1C7P8R3"/>
<feature type="region of interest" description="Disordered" evidence="1">
    <location>
        <begin position="98"/>
        <end position="120"/>
    </location>
</feature>
<gene>
    <name evidence="2" type="ORF">PYTT_1738</name>
</gene>
<name>A0A1C7P8R3_9BACT</name>
<proteinExistence type="predicted"/>
<feature type="compositionally biased region" description="Low complexity" evidence="1">
    <location>
        <begin position="264"/>
        <end position="278"/>
    </location>
</feature>
<dbReference type="STRING" id="1679444.PYTT_1738"/>
<dbReference type="Proteomes" id="UP000176204">
    <property type="component" value="Chromosome I"/>
</dbReference>
<evidence type="ECO:0000313" key="2">
    <source>
        <dbReference type="EMBL" id="SEH92164.1"/>
    </source>
</evidence>
<organism evidence="2 3">
    <name type="scientific">Akkermansia glycaniphila</name>
    <dbReference type="NCBI Taxonomy" id="1679444"/>
    <lineage>
        <taxon>Bacteria</taxon>
        <taxon>Pseudomonadati</taxon>
        <taxon>Verrucomicrobiota</taxon>
        <taxon>Verrucomicrobiia</taxon>
        <taxon>Verrucomicrobiales</taxon>
        <taxon>Akkermansiaceae</taxon>
        <taxon>Akkermansia</taxon>
    </lineage>
</organism>